<dbReference type="AlphaFoldDB" id="A0A7J6NG17"/>
<comment type="caution">
    <text evidence="2">The sequence shown here is derived from an EMBL/GenBank/DDBJ whole genome shotgun (WGS) entry which is preliminary data.</text>
</comment>
<accession>A0A7J6NG17</accession>
<evidence type="ECO:0000313" key="3">
    <source>
        <dbReference type="Proteomes" id="UP000541610"/>
    </source>
</evidence>
<proteinExistence type="predicted"/>
<gene>
    <name evidence="2" type="ORF">FOZ60_010046</name>
</gene>
<dbReference type="OrthoDB" id="436196at2759"/>
<evidence type="ECO:0000313" key="2">
    <source>
        <dbReference type="EMBL" id="KAF4682842.1"/>
    </source>
</evidence>
<feature type="region of interest" description="Disordered" evidence="1">
    <location>
        <begin position="221"/>
        <end position="241"/>
    </location>
</feature>
<sequence length="358" mass="38538">MRSIAFLLVGVAGQDPPFANSLTPPENILEWDDYCKYKNGPESYCKYELEPMLCQGGDQVCGDGPVPSVGVEATTLTLESVQTTVSPTSISPLSTTTAAATTTVTTVPGANDIRYACDAYCASVNDANSYCKWWFKEPVCKGGNQPCGTLDLCTSDSPFSPTTRPSDETVTTPTVDGLHHPECDYMCKSMNNILSYCKWWMDTPVCHGGDQPCGDVGECRSQDWPEPKTPTPAPGAHPGPSRECDAYCSGLNGDGSYCKWWKAVAVCKGGDQPCGVGECTTTTEYISIDTPSTVSPVDGDRHSGPNVRCDMYCADQNPALSGNLPTYCKWWLTVPVCKHGNQPCNPSICDYAPLGTYR</sequence>
<organism evidence="2 3">
    <name type="scientific">Perkinsus olseni</name>
    <name type="common">Perkinsus atlanticus</name>
    <dbReference type="NCBI Taxonomy" id="32597"/>
    <lineage>
        <taxon>Eukaryota</taxon>
        <taxon>Sar</taxon>
        <taxon>Alveolata</taxon>
        <taxon>Perkinsozoa</taxon>
        <taxon>Perkinsea</taxon>
        <taxon>Perkinsida</taxon>
        <taxon>Perkinsidae</taxon>
        <taxon>Perkinsus</taxon>
    </lineage>
</organism>
<dbReference type="Proteomes" id="UP000541610">
    <property type="component" value="Unassembled WGS sequence"/>
</dbReference>
<name>A0A7J6NG17_PEROL</name>
<protein>
    <submittedName>
        <fullName evidence="2">Uncharacterized protein</fullName>
    </submittedName>
</protein>
<evidence type="ECO:0000256" key="1">
    <source>
        <dbReference type="SAM" id="MobiDB-lite"/>
    </source>
</evidence>
<reference evidence="2 3" key="1">
    <citation type="submission" date="2020-04" db="EMBL/GenBank/DDBJ databases">
        <title>Perkinsus olseni comparative genomics.</title>
        <authorList>
            <person name="Bogema D.R."/>
        </authorList>
    </citation>
    <scope>NUCLEOTIDE SEQUENCE [LARGE SCALE GENOMIC DNA]</scope>
    <source>
        <strain evidence="2">00978-12</strain>
    </source>
</reference>
<feature type="compositionally biased region" description="Pro residues" evidence="1">
    <location>
        <begin position="227"/>
        <end position="237"/>
    </location>
</feature>
<dbReference type="EMBL" id="JABANP010000404">
    <property type="protein sequence ID" value="KAF4682842.1"/>
    <property type="molecule type" value="Genomic_DNA"/>
</dbReference>